<feature type="compositionally biased region" description="Basic and acidic residues" evidence="1">
    <location>
        <begin position="41"/>
        <end position="56"/>
    </location>
</feature>
<feature type="compositionally biased region" description="Low complexity" evidence="1">
    <location>
        <begin position="26"/>
        <end position="39"/>
    </location>
</feature>
<dbReference type="AlphaFoldDB" id="A0A1Q2YFM4"/>
<feature type="compositionally biased region" description="Basic residues" evidence="1">
    <location>
        <begin position="80"/>
        <end position="90"/>
    </location>
</feature>
<dbReference type="EMBL" id="BDGI01000066">
    <property type="protein sequence ID" value="GAV28352.1"/>
    <property type="molecule type" value="Genomic_DNA"/>
</dbReference>
<protein>
    <submittedName>
        <fullName evidence="2">Uncharacterized protein</fullName>
    </submittedName>
</protein>
<proteinExistence type="predicted"/>
<feature type="compositionally biased region" description="Acidic residues" evidence="1">
    <location>
        <begin position="57"/>
        <end position="75"/>
    </location>
</feature>
<sequence length="144" mass="16203">MVKRQRRRDDVGAIGTATSTGTHLTAGVAAAASNGNGPATKKTDHERSNDTAKHEDEGEEEVEEEDDDDDDDAEEEKQQQRTKHAKRQKLSAHDIQVARETAELFKFPLPSHREDPPQAPQHNPAHTAVRPARLRRRCRILRLF</sequence>
<evidence type="ECO:0000313" key="2">
    <source>
        <dbReference type="EMBL" id="GAV28352.1"/>
    </source>
</evidence>
<evidence type="ECO:0000256" key="1">
    <source>
        <dbReference type="SAM" id="MobiDB-lite"/>
    </source>
</evidence>
<dbReference type="Proteomes" id="UP000186136">
    <property type="component" value="Unassembled WGS sequence"/>
</dbReference>
<feature type="region of interest" description="Disordered" evidence="1">
    <location>
        <begin position="109"/>
        <end position="131"/>
    </location>
</feature>
<evidence type="ECO:0000313" key="3">
    <source>
        <dbReference type="Proteomes" id="UP000186136"/>
    </source>
</evidence>
<gene>
    <name evidence="2" type="ORF">PMKS-001823</name>
</gene>
<comment type="caution">
    <text evidence="2">The sequence shown here is derived from an EMBL/GenBank/DDBJ whole genome shotgun (WGS) entry which is preliminary data.</text>
</comment>
<keyword evidence="3" id="KW-1185">Reference proteome</keyword>
<accession>A0A1Q2YFM4</accession>
<reference evidence="2 3" key="1">
    <citation type="submission" date="2016-08" db="EMBL/GenBank/DDBJ databases">
        <title>Whole genome shotgun sequence of Pichia membranifaciens KS47-1.</title>
        <authorList>
            <person name="Konishi M."/>
            <person name="Ishida M."/>
            <person name="Arakawa T."/>
            <person name="Kato Y."/>
            <person name="Horiuchi J."/>
        </authorList>
    </citation>
    <scope>NUCLEOTIDE SEQUENCE [LARGE SCALE GENOMIC DNA]</scope>
    <source>
        <strain evidence="2 3">KS47-1</strain>
    </source>
</reference>
<organism evidence="2 3">
    <name type="scientific">Pichia membranifaciens</name>
    <dbReference type="NCBI Taxonomy" id="4926"/>
    <lineage>
        <taxon>Eukaryota</taxon>
        <taxon>Fungi</taxon>
        <taxon>Dikarya</taxon>
        <taxon>Ascomycota</taxon>
        <taxon>Saccharomycotina</taxon>
        <taxon>Pichiomycetes</taxon>
        <taxon>Pichiales</taxon>
        <taxon>Pichiaceae</taxon>
        <taxon>Pichia</taxon>
    </lineage>
</organism>
<name>A0A1Q2YFM4_9ASCO</name>
<feature type="region of interest" description="Disordered" evidence="1">
    <location>
        <begin position="1"/>
        <end position="93"/>
    </location>
</feature>